<keyword evidence="2" id="KW-1185">Reference proteome</keyword>
<dbReference type="HOGENOM" id="CLU_1812889_0_0_9"/>
<dbReference type="STRING" id="633697.EubceDRAFT1_2400"/>
<accession>I5AWF4</accession>
<dbReference type="EMBL" id="CM001487">
    <property type="protein sequence ID" value="EIM58127.1"/>
    <property type="molecule type" value="Genomic_DNA"/>
</dbReference>
<evidence type="ECO:0008006" key="3">
    <source>
        <dbReference type="Google" id="ProtNLM"/>
    </source>
</evidence>
<dbReference type="Proteomes" id="UP000005753">
    <property type="component" value="Chromosome"/>
</dbReference>
<evidence type="ECO:0000313" key="1">
    <source>
        <dbReference type="EMBL" id="EIM58127.1"/>
    </source>
</evidence>
<dbReference type="AlphaFoldDB" id="I5AWF4"/>
<reference evidence="1 2" key="2">
    <citation type="submission" date="2012-02" db="EMBL/GenBank/DDBJ databases">
        <title>Improved High-Quality Draft sequence of Eubacterium cellulosolvens 6.</title>
        <authorList>
            <consortium name="US DOE Joint Genome Institute"/>
            <person name="Lucas S."/>
            <person name="Han J."/>
            <person name="Lapidus A."/>
            <person name="Cheng J.-F."/>
            <person name="Goodwin L."/>
            <person name="Pitluck S."/>
            <person name="Peters L."/>
            <person name="Mikhailova N."/>
            <person name="Gu W."/>
            <person name="Detter J.C."/>
            <person name="Han C."/>
            <person name="Tapia R."/>
            <person name="Land M."/>
            <person name="Hauser L."/>
            <person name="Kyrpides N."/>
            <person name="Ivanova N."/>
            <person name="Pagani I."/>
            <person name="Johnson E."/>
            <person name="Mukhopadhyay B."/>
            <person name="Anderson I."/>
            <person name="Woyke T."/>
        </authorList>
    </citation>
    <scope>NUCLEOTIDE SEQUENCE [LARGE SCALE GENOMIC DNA]</scope>
    <source>
        <strain evidence="1 2">6</strain>
    </source>
</reference>
<dbReference type="OrthoDB" id="1976775at2"/>
<name>I5AWF4_EUBC6</name>
<gene>
    <name evidence="1" type="ORF">EubceDRAFT1_2400</name>
</gene>
<proteinExistence type="predicted"/>
<organism evidence="1 2">
    <name type="scientific">Eubacterium cellulosolvens (strain ATCC 43171 / JCM 9499 / 6)</name>
    <name type="common">Cillobacterium cellulosolvens</name>
    <dbReference type="NCBI Taxonomy" id="633697"/>
    <lineage>
        <taxon>Bacteria</taxon>
        <taxon>Bacillati</taxon>
        <taxon>Bacillota</taxon>
        <taxon>Clostridia</taxon>
        <taxon>Eubacteriales</taxon>
        <taxon>Eubacteriaceae</taxon>
        <taxon>Eubacterium</taxon>
    </lineage>
</organism>
<protein>
    <recommendedName>
        <fullName evidence="3">Preprotein translocase subunit SecB</fullName>
    </recommendedName>
</protein>
<sequence>MITNLQDFFRSDEEIFLDTIQYQRIDNPERKNDQEYELLCQDSMKVTLLENGVRVIVRRDLFFEPKEIFSLNVSFGMELLFNERKGEVDWGKVNLVEVFRENGDFAIQQLMSRISLLVGEITASFGQQPIILPAMLAKKFDS</sequence>
<evidence type="ECO:0000313" key="2">
    <source>
        <dbReference type="Proteomes" id="UP000005753"/>
    </source>
</evidence>
<dbReference type="eggNOG" id="ENOG502ZQDS">
    <property type="taxonomic scope" value="Bacteria"/>
</dbReference>
<reference evidence="1 2" key="1">
    <citation type="submission" date="2010-08" db="EMBL/GenBank/DDBJ databases">
        <authorList>
            <consortium name="US DOE Joint Genome Institute (JGI-PGF)"/>
            <person name="Lucas S."/>
            <person name="Copeland A."/>
            <person name="Lapidus A."/>
            <person name="Cheng J.-F."/>
            <person name="Bruce D."/>
            <person name="Goodwin L."/>
            <person name="Pitluck S."/>
            <person name="Land M.L."/>
            <person name="Hauser L."/>
            <person name="Chang Y.-J."/>
            <person name="Anderson I.J."/>
            <person name="Johnson E."/>
            <person name="Mulhopadhyay B."/>
            <person name="Kyrpides N."/>
            <person name="Woyke T.J."/>
        </authorList>
    </citation>
    <scope>NUCLEOTIDE SEQUENCE [LARGE SCALE GENOMIC DNA]</scope>
    <source>
        <strain evidence="1 2">6</strain>
    </source>
</reference>